<comment type="similarity">
    <text evidence="3">Belongs to the ADIP family.</text>
</comment>
<dbReference type="AlphaFoldDB" id="A0A8J5K1A9"/>
<feature type="compositionally biased region" description="Basic and acidic residues" evidence="9">
    <location>
        <begin position="464"/>
        <end position="475"/>
    </location>
</feature>
<dbReference type="GO" id="GO:0070161">
    <property type="term" value="C:anchoring junction"/>
    <property type="evidence" value="ECO:0007669"/>
    <property type="project" value="UniProtKB-SubCell"/>
</dbReference>
<evidence type="ECO:0000313" key="10">
    <source>
        <dbReference type="EMBL" id="KAG7168347.1"/>
    </source>
</evidence>
<feature type="compositionally biased region" description="Basic residues" evidence="9">
    <location>
        <begin position="697"/>
        <end position="709"/>
    </location>
</feature>
<feature type="compositionally biased region" description="Basic and acidic residues" evidence="9">
    <location>
        <begin position="179"/>
        <end position="189"/>
    </location>
</feature>
<evidence type="ECO:0000256" key="9">
    <source>
        <dbReference type="SAM" id="MobiDB-lite"/>
    </source>
</evidence>
<evidence type="ECO:0000256" key="4">
    <source>
        <dbReference type="ARBA" id="ARBA00022490"/>
    </source>
</evidence>
<dbReference type="Pfam" id="PF11559">
    <property type="entry name" value="ADIP"/>
    <property type="match status" value="1"/>
</dbReference>
<gene>
    <name evidence="10" type="primary">ssx2ip-a-L</name>
    <name evidence="10" type="ORF">Hamer_G002373</name>
</gene>
<evidence type="ECO:0000313" key="11">
    <source>
        <dbReference type="Proteomes" id="UP000747542"/>
    </source>
</evidence>
<comment type="caution">
    <text evidence="10">The sequence shown here is derived from an EMBL/GenBank/DDBJ whole genome shotgun (WGS) entry which is preliminary data.</text>
</comment>
<dbReference type="Proteomes" id="UP000747542">
    <property type="component" value="Unassembled WGS sequence"/>
</dbReference>
<dbReference type="EMBL" id="JAHLQT010020073">
    <property type="protein sequence ID" value="KAG7168347.1"/>
    <property type="molecule type" value="Genomic_DNA"/>
</dbReference>
<dbReference type="PANTHER" id="PTHR46507">
    <property type="entry name" value="AFADIN- AND ALPHA-ACTININ-BINDING PROTEIN"/>
    <property type="match status" value="1"/>
</dbReference>
<dbReference type="InterPro" id="IPR021622">
    <property type="entry name" value="Afadin/alpha-actinin-bd"/>
</dbReference>
<accession>A0A8J5K1A9</accession>
<dbReference type="PANTHER" id="PTHR46507:SF4">
    <property type="entry name" value="SSX FAMILY MEMBER 2 INTERACTING PROTEIN"/>
    <property type="match status" value="1"/>
</dbReference>
<feature type="region of interest" description="Disordered" evidence="9">
    <location>
        <begin position="165"/>
        <end position="228"/>
    </location>
</feature>
<feature type="region of interest" description="Disordered" evidence="9">
    <location>
        <begin position="427"/>
        <end position="530"/>
    </location>
</feature>
<feature type="compositionally biased region" description="Polar residues" evidence="9">
    <location>
        <begin position="432"/>
        <end position="443"/>
    </location>
</feature>
<name>A0A8J5K1A9_HOMAM</name>
<dbReference type="InterPro" id="IPR052300">
    <property type="entry name" value="Adhesion_Centrosome_assoc"/>
</dbReference>
<keyword evidence="5" id="KW-0130">Cell adhesion</keyword>
<feature type="region of interest" description="Disordered" evidence="9">
    <location>
        <begin position="668"/>
        <end position="709"/>
    </location>
</feature>
<keyword evidence="4" id="KW-0963">Cytoplasm</keyword>
<evidence type="ECO:0000256" key="1">
    <source>
        <dbReference type="ARBA" id="ARBA00004282"/>
    </source>
</evidence>
<keyword evidence="11" id="KW-1185">Reference proteome</keyword>
<keyword evidence="6" id="KW-0965">Cell junction</keyword>
<reference evidence="10" key="1">
    <citation type="journal article" date="2021" name="Sci. Adv.">
        <title>The American lobster genome reveals insights on longevity, neural, and immune adaptations.</title>
        <authorList>
            <person name="Polinski J.M."/>
            <person name="Zimin A.V."/>
            <person name="Clark K.F."/>
            <person name="Kohn A.B."/>
            <person name="Sadowski N."/>
            <person name="Timp W."/>
            <person name="Ptitsyn A."/>
            <person name="Khanna P."/>
            <person name="Romanova D.Y."/>
            <person name="Williams P."/>
            <person name="Greenwood S.J."/>
            <person name="Moroz L.L."/>
            <person name="Walt D.R."/>
            <person name="Bodnar A.G."/>
        </authorList>
    </citation>
    <scope>NUCLEOTIDE SEQUENCE</scope>
    <source>
        <strain evidence="10">GMGI-L3</strain>
    </source>
</reference>
<comment type="subcellular location">
    <subcellularLocation>
        <location evidence="1">Cell junction</location>
    </subcellularLocation>
    <subcellularLocation>
        <location evidence="2">Cytoplasm</location>
        <location evidence="2">Cytoskeleton</location>
        <location evidence="2">Microtubule organizing center</location>
        <location evidence="2">Centrosome</location>
    </subcellularLocation>
</comment>
<evidence type="ECO:0000256" key="2">
    <source>
        <dbReference type="ARBA" id="ARBA00004300"/>
    </source>
</evidence>
<organism evidence="10 11">
    <name type="scientific">Homarus americanus</name>
    <name type="common">American lobster</name>
    <dbReference type="NCBI Taxonomy" id="6706"/>
    <lineage>
        <taxon>Eukaryota</taxon>
        <taxon>Metazoa</taxon>
        <taxon>Ecdysozoa</taxon>
        <taxon>Arthropoda</taxon>
        <taxon>Crustacea</taxon>
        <taxon>Multicrustacea</taxon>
        <taxon>Malacostraca</taxon>
        <taxon>Eumalacostraca</taxon>
        <taxon>Eucarida</taxon>
        <taxon>Decapoda</taxon>
        <taxon>Pleocyemata</taxon>
        <taxon>Astacidea</taxon>
        <taxon>Nephropoidea</taxon>
        <taxon>Nephropidae</taxon>
        <taxon>Homarus</taxon>
    </lineage>
</organism>
<keyword evidence="7" id="KW-0175">Coiled coil</keyword>
<proteinExistence type="inferred from homology"/>
<dbReference type="GO" id="GO:0034451">
    <property type="term" value="C:centriolar satellite"/>
    <property type="evidence" value="ECO:0007669"/>
    <property type="project" value="TreeGrafter"/>
</dbReference>
<evidence type="ECO:0000256" key="6">
    <source>
        <dbReference type="ARBA" id="ARBA00022949"/>
    </source>
</evidence>
<evidence type="ECO:0000256" key="8">
    <source>
        <dbReference type="ARBA" id="ARBA00023212"/>
    </source>
</evidence>
<feature type="region of interest" description="Disordered" evidence="9">
    <location>
        <begin position="637"/>
        <end position="656"/>
    </location>
</feature>
<dbReference type="GO" id="GO:0036064">
    <property type="term" value="C:ciliary basal body"/>
    <property type="evidence" value="ECO:0007669"/>
    <property type="project" value="TreeGrafter"/>
</dbReference>
<protein>
    <submittedName>
        <fullName evidence="10">Afadin- and alpha-actinin-binding protein A-like</fullName>
    </submittedName>
</protein>
<feature type="compositionally biased region" description="Polar residues" evidence="9">
    <location>
        <begin position="676"/>
        <end position="687"/>
    </location>
</feature>
<dbReference type="GO" id="GO:0007155">
    <property type="term" value="P:cell adhesion"/>
    <property type="evidence" value="ECO:0007669"/>
    <property type="project" value="UniProtKB-KW"/>
</dbReference>
<dbReference type="GO" id="GO:0035735">
    <property type="term" value="P:intraciliary transport involved in cilium assembly"/>
    <property type="evidence" value="ECO:0007669"/>
    <property type="project" value="TreeGrafter"/>
</dbReference>
<keyword evidence="8" id="KW-0206">Cytoskeleton</keyword>
<sequence length="709" mass="79812">MGEKIRRGQLSYWVSVSDAKEAEDAKTQRNSSAMESLPYFCTTANLPSAVVYLSQELQGMGLNCPLIETGSQRVNLVALVNACWEITQLYRSSVRDSNTLHDQRKRDVADLNHFQNNIRDLRGSVEEKERLVCDAQERERQAISISKTLSTKLKTEKEEVRKLTSVMQQREAHHHHELRKKETENNRLRERLHRLVSGDRSSDSRPPGMAVSSALSRPNRSRAKWKTEASNARYEEDLHRRVLSQYEAWVGQLNDENDQLKSFLSTVSSQLFKLVSKYCKIENNLPTEGDMNASTTSSMLSADSLDEPVFNLEFPAFRDQLQQTFDLHLKTVVQICEEKSKKADEDKATFEAEKVELLRRQFLQDLPSTLNDMCNDMATSGNESGCSLSSGSIGEVFDSPQRIVAMPNITSPRGNVTFVQGSPVVLGPTRLPKQQHTVSSQKASIYRLKSAPVSRASSVPRQSEVQEHATSDRGSNKLRPPLSRPRTLERMKRRPLSGTATPLYRSRSQSRGDLSKDGGQGSSKGESLCFPSRREGESFLRTVKANFPLHSVTKEGLSASPAHNQEEALLHGVYPRSPRSTRSIVTSVYMSDEKYSQEDQYDDESNVDNYVEDQDDGGNRALITLEKDLMKLMAQINQRDEQTPDSHCDTPPSYEEITQQKPLLRSVLSFHDSAPGSLSGSRRSSQDVGAMGDYMKRMHKKVTKKSIQS</sequence>
<evidence type="ECO:0000256" key="5">
    <source>
        <dbReference type="ARBA" id="ARBA00022889"/>
    </source>
</evidence>
<feature type="compositionally biased region" description="Basic and acidic residues" evidence="9">
    <location>
        <begin position="638"/>
        <end position="648"/>
    </location>
</feature>
<evidence type="ECO:0000256" key="7">
    <source>
        <dbReference type="ARBA" id="ARBA00023054"/>
    </source>
</evidence>
<evidence type="ECO:0000256" key="3">
    <source>
        <dbReference type="ARBA" id="ARBA00009291"/>
    </source>
</evidence>